<proteinExistence type="predicted"/>
<accession>A0ABT4A9Y9</accession>
<evidence type="ECO:0000259" key="3">
    <source>
        <dbReference type="Pfam" id="PF25023"/>
    </source>
</evidence>
<dbReference type="InterPro" id="IPR022385">
    <property type="entry name" value="Rhs_assc_core"/>
</dbReference>
<name>A0ABT4A9Y9_9BACT</name>
<dbReference type="RefSeq" id="WP_267536948.1">
    <property type="nucleotide sequence ID" value="NZ_JAPNKA010000001.1"/>
</dbReference>
<gene>
    <name evidence="4" type="ORF">OV287_27135</name>
</gene>
<dbReference type="EMBL" id="JAPNKA010000001">
    <property type="protein sequence ID" value="MCY1078156.1"/>
    <property type="molecule type" value="Genomic_DNA"/>
</dbReference>
<protein>
    <submittedName>
        <fullName evidence="4">RHS repeat-associated core domain-containing protein</fullName>
    </submittedName>
</protein>
<dbReference type="Gene3D" id="2.180.10.10">
    <property type="entry name" value="RHS repeat-associated core"/>
    <property type="match status" value="1"/>
</dbReference>
<evidence type="ECO:0000313" key="4">
    <source>
        <dbReference type="EMBL" id="MCY1078156.1"/>
    </source>
</evidence>
<evidence type="ECO:0000256" key="2">
    <source>
        <dbReference type="SAM" id="MobiDB-lite"/>
    </source>
</evidence>
<keyword evidence="5" id="KW-1185">Reference proteome</keyword>
<dbReference type="Proteomes" id="UP001207654">
    <property type="component" value="Unassembled WGS sequence"/>
</dbReference>
<comment type="caution">
    <text evidence="4">The sequence shown here is derived from an EMBL/GenBank/DDBJ whole genome shotgun (WGS) entry which is preliminary data.</text>
</comment>
<dbReference type="PANTHER" id="PTHR32305">
    <property type="match status" value="1"/>
</dbReference>
<feature type="domain" description="Teneurin-like YD-shell" evidence="3">
    <location>
        <begin position="2170"/>
        <end position="2443"/>
    </location>
</feature>
<sequence length="2776" mass="290666">MSGSAPSIRGFQLDATSVGDVRSNVNLFRGDVNLSQPLFTMPGRSDDQALDVSVTLLYQSNVSLQAWSWNRSQPTGVLGLGWSLPLERIELRSGLTPESRQYQLVTQGSGAALIAEPQGPTLFSLATSEASGLEDGAVVPAGLVSGFARFGTVLSATARASLQEDGSWVLSDDDEQRLFRLLMGNSVTVLDGGQSFQLQSYAFWRIIYYAPYERWAITDDTGLVKSYGGLAPASTTTGRSNSLAWSVVWSGGEGAPLWKGPSTTTAGQQRSARAWYLESVRDVWGDVVRYAYNEWDPVSGVIPVVEQRVGSSTGLAYTKAVYLTTITDVFGRRARFSYGDKLWSDDDGRAREYADPHKDVPDNSPNAWQDAYETRYLSGISVVETDGTELFGVSFDYAPNPGSADPAVVNLTKATGRLAGDCAKRLLTAIQVRGADGATQPATRFAYHTDATAEGYAPGALASLTTPGGAVARYAYTSQDLDVCQRDVVVTGPDTSNGQVTDTPRIWYGSDYAVVVWYSSSPTRLSVQRYTWQGRWIASGEPQTLTTNAILLDTLQVCCGRDFFSLSVEGVNNTCSLFLFSRDPARPWSFAPVQPDGTLGEDGGAPVVLTTVAAGADSIVHLAGQDFVLVGNQSGSSAARLSRYTWSFSECRWKLTTHDSLPNQPFWLTCGSSHYFLLEADGTATLSWVDATGTWTTSAPTSRPAWWPTSVNLTTPFALTPGEAMVAVAYQTGTSTSPKVALSIYQWDAQHQLGVYTYPSNLSGTLPVNAVSPPLGMPVVVEDTVVALGPWVLRFDGSTWVLNSSLYKSQSAGMVRYSHSASLSLCVSLASSSAVPVVTALAYDGSDWAQLRPITPSARLPAASGTAGSVQSWPNAGSGDWATVGRYLYFRGNSPSWADALAGTPEDLQSLVNQSLAGDSLSTRYAVNTQTLVNQGPMFLAFNVEDTQSASAANAWTLGVAPLGNGAILHGSPIEITSDRLSDGGPGQSAAGQATLCTFPAGTKDFSHATAITLRRYAGNSLTADPSTPTAQLSGNIRHYAVSAFSVDDGLSQRTTRIVPDASSAACDSSGTVAKYYATTVVPGSDTPTSTPFGSVKSTYINGIGGETAGLDMMLDGLLSSVELHDASGALLSTLSMTWDVYRQRAASPQAPAAEAVALYGGFVVRASLSRNTDGVLVTRKTGYVQDGFKAPWSSRSVSNSSSQVGSTGTVETSTNLTTGAATVSPLYAALNMLSAQAGKSTTWQSDGQPSVTTTASASLAVGVLNSRGVTVPAQSGSYAWNGTSAPTFSWSDSSVPSGWTSLGQVSQWDAYGLITEQVDAGNVPGSIRRSRQLSLPIAGCSGARLADWRATTFEQDDPGEGFSAQGGSWSSDCWMGTRSLSLAPSGTLTVSLGASAGTLVWSGWIHAAQDASLQLTATADGVTLPTQTVTGKGGWAHVLVPVTLATRVETLTLTLVNTSGAASLVDMVAVCPKEAALQLQTVASVARQVTAQSSLGGSTTRYHYSAAGVRVGQSGPGEQLQEWTVNGLSRQATASDGFTPSHPNASWSLQPAGGGRVETFRQGDDWARRWVPSQGSTWSRQDGALTLQGALDAAVPEKGVDEGFAVVVEVARQGSGWMGFRLGSLSLGWDNGWSWPGGPAPLCTPSTLGALWMLVVADGQLQLVVDGLLIFSGAFDASGLTTLRLDTGNGSARLRNLGLLRAPRLRVEWQDGTTQDRQSQYRWGSDTRVSQVVRDALGRTVAVTRMAPGSCRPDTALAPLAFRPDFVDESAFLATLGSTWEMTGALADYYADEDGAFPYSGTRYESSARKRKLEQGAPGEALAITEVDNTPVTDRATTSWSYGSTLVGAGPVRQHTTRNPVGRESQRTLAGPQSVLAAETLDASSVPTGRASQVTSYASASDGGVSTRLLQTPNGGGTGVPSVDESYVSRSILNPLGQQLRLSDPDTGTTRFWYTAEGQVRFAAPALDAGEQGLVYQRYDARSRLVELGTLDTNVDDQTLATRVNDMSWPDSGVAHTVRRRWDWDGDGQRPYELGNLTRVTTTLPAPEGFSSATTVTESFEHDASGHVVRADLDVSADTAFNTSITYGYNAQGEVVELRFPEGSPIPAVHYGYNDQGQVETIGTSPGADDIARYTYTLDGAVQTEQRGAGRLQGALAWTGAGWPLGQRLTVDGATAWSQTLRRAADGSVSGFLETWAGESEVQWTCTYDGNGRLTRCQPSQGAGDEQITSYDANGNILGARLDGTSLSATLAGASNRLGSVTLGGSDSRVTTTATGHVSAWGDYSAIMDRCLGQPVRAARGGTVLRLAYGGQGQRVLRQVAGGSTRFVHCGAGSVPLLWSTGGAVSVAVWGPTGLVMVADASGRYFPVCDSQHTVHGLLDASGKRVARWDWSAFGGLVSSEGDTGRLFLGYQGQEWDADLQVHNFVARLYDPSLRRFLAPDPARQYSSPYVFVGGDPLRNVDSSGQASGATIAIGVTSAAIMAVSVAGIALTVFTFGASDAVAASIDASLAAAEATEVGAAVAVDAAEVAVDVGVEAGTELAVEGTAEAVGTAVEGGGEAAAAGSEAASELATGAEAGAEGATRAVSTGAQASASTSESALKKLGTEMLKSGVKGTMRSAIKYDVQGIANDDWSLKGLLGAMGKGFVGSMVGGLISGTMELGFARYIPGYKDFGVWRKACLSLTASTVSGIACGNMGQMLSNARNGDPLYSQLGRSTVLGAVNGAVSYAACEGIVRTIGAPAGYTVAVSATVLTTFGALGLNSQDASTSMSASGR</sequence>
<organism evidence="4 5">
    <name type="scientific">Archangium lansingense</name>
    <dbReference type="NCBI Taxonomy" id="2995310"/>
    <lineage>
        <taxon>Bacteria</taxon>
        <taxon>Pseudomonadati</taxon>
        <taxon>Myxococcota</taxon>
        <taxon>Myxococcia</taxon>
        <taxon>Myxococcales</taxon>
        <taxon>Cystobacterineae</taxon>
        <taxon>Archangiaceae</taxon>
        <taxon>Archangium</taxon>
    </lineage>
</organism>
<dbReference type="NCBIfam" id="TIGR03696">
    <property type="entry name" value="Rhs_assc_core"/>
    <property type="match status" value="1"/>
</dbReference>
<feature type="region of interest" description="Disordered" evidence="2">
    <location>
        <begin position="1847"/>
        <end position="1872"/>
    </location>
</feature>
<dbReference type="InterPro" id="IPR050708">
    <property type="entry name" value="T6SS_VgrG/RHS"/>
</dbReference>
<keyword evidence="1" id="KW-0677">Repeat</keyword>
<evidence type="ECO:0000313" key="5">
    <source>
        <dbReference type="Proteomes" id="UP001207654"/>
    </source>
</evidence>
<reference evidence="4 5" key="1">
    <citation type="submission" date="2022-11" db="EMBL/GenBank/DDBJ databases">
        <title>Minimal conservation of predation-associated metabolite biosynthetic gene clusters underscores biosynthetic potential of Myxococcota including descriptions for ten novel species: Archangium lansinium sp. nov., Myxococcus landrumus sp. nov., Nannocystis bai.</title>
        <authorList>
            <person name="Ahearne A."/>
            <person name="Stevens C."/>
            <person name="Phillips K."/>
        </authorList>
    </citation>
    <scope>NUCLEOTIDE SEQUENCE [LARGE SCALE GENOMIC DNA]</scope>
    <source>
        <strain evidence="4 5">MIWBW</strain>
    </source>
</reference>
<evidence type="ECO:0000256" key="1">
    <source>
        <dbReference type="ARBA" id="ARBA00022737"/>
    </source>
</evidence>
<dbReference type="Pfam" id="PF25023">
    <property type="entry name" value="TEN_YD-shell"/>
    <property type="match status" value="1"/>
</dbReference>
<dbReference type="InterPro" id="IPR056823">
    <property type="entry name" value="TEN-like_YD-shell"/>
</dbReference>
<dbReference type="PANTHER" id="PTHR32305:SF15">
    <property type="entry name" value="PROTEIN RHSA-RELATED"/>
    <property type="match status" value="1"/>
</dbReference>